<feature type="compositionally biased region" description="Basic and acidic residues" evidence="1">
    <location>
        <begin position="105"/>
        <end position="127"/>
    </location>
</feature>
<feature type="compositionally biased region" description="Basic and acidic residues" evidence="1">
    <location>
        <begin position="140"/>
        <end position="153"/>
    </location>
</feature>
<feature type="region of interest" description="Disordered" evidence="1">
    <location>
        <begin position="105"/>
        <end position="162"/>
    </location>
</feature>
<protein>
    <submittedName>
        <fullName evidence="2">Uncharacterized protein</fullName>
    </submittedName>
</protein>
<organism evidence="2 3">
    <name type="scientific">Nonomuraea wenchangensis</name>
    <dbReference type="NCBI Taxonomy" id="568860"/>
    <lineage>
        <taxon>Bacteria</taxon>
        <taxon>Bacillati</taxon>
        <taxon>Actinomycetota</taxon>
        <taxon>Actinomycetes</taxon>
        <taxon>Streptosporangiales</taxon>
        <taxon>Streptosporangiaceae</taxon>
        <taxon>Nonomuraea</taxon>
    </lineage>
</organism>
<evidence type="ECO:0000313" key="2">
    <source>
        <dbReference type="EMBL" id="SEU47031.1"/>
    </source>
</evidence>
<sequence>MTWAVTGRPPAVPATVNVPGGGVLLRVHCRPGDGQVAVVAVGEGGADGGRKCGRGADGRPHVEGVLAEAGGRRRGAARHLGHLLGRERRGVDAEVVDRAVEQRVGIERAPDEPGGRRRGVDQLRGGDRGGGGGDGGPVEVGRDPLGRRVEGDGQRLPGVRGKRGVAGDLRLRAAARRGDRGAQPPVAVVRGAEQVSAVVLAQRVDPLPGGRGAVPLDPRGHGQVGPVLDRGQRQPDVGAVGGRGAAGQAECVPARRAVDQRRGGRVDQLAVQAVAGGVGDGGGGDVVGVELVDEHGGRSGGGGRDPRGERKGECRRKESCQ</sequence>
<gene>
    <name evidence="2" type="ORF">SAMN05421811_1281</name>
</gene>
<dbReference type="EMBL" id="FOHX01000028">
    <property type="protein sequence ID" value="SEU47031.1"/>
    <property type="molecule type" value="Genomic_DNA"/>
</dbReference>
<feature type="compositionally biased region" description="Basic and acidic residues" evidence="1">
    <location>
        <begin position="304"/>
        <end position="321"/>
    </location>
</feature>
<name>A0A1I0LUD6_9ACTN</name>
<accession>A0A1I0LUD6</accession>
<dbReference type="AlphaFoldDB" id="A0A1I0LUD6"/>
<feature type="compositionally biased region" description="Gly residues" evidence="1">
    <location>
        <begin position="128"/>
        <end position="138"/>
    </location>
</feature>
<reference evidence="2 3" key="1">
    <citation type="submission" date="2016-10" db="EMBL/GenBank/DDBJ databases">
        <authorList>
            <person name="de Groot N.N."/>
        </authorList>
    </citation>
    <scope>NUCLEOTIDE SEQUENCE [LARGE SCALE GENOMIC DNA]</scope>
    <source>
        <strain evidence="2 3">CGMCC 4.5598</strain>
    </source>
</reference>
<feature type="region of interest" description="Disordered" evidence="1">
    <location>
        <begin position="209"/>
        <end position="233"/>
    </location>
</feature>
<keyword evidence="3" id="KW-1185">Reference proteome</keyword>
<proteinExistence type="predicted"/>
<evidence type="ECO:0000313" key="3">
    <source>
        <dbReference type="Proteomes" id="UP000199361"/>
    </source>
</evidence>
<evidence type="ECO:0000256" key="1">
    <source>
        <dbReference type="SAM" id="MobiDB-lite"/>
    </source>
</evidence>
<feature type="region of interest" description="Disordered" evidence="1">
    <location>
        <begin position="282"/>
        <end position="321"/>
    </location>
</feature>
<dbReference type="Proteomes" id="UP000199361">
    <property type="component" value="Unassembled WGS sequence"/>
</dbReference>